<sequence length="214" mass="23305">MFTAISTPFSTPAQSMTTAPRRLAVGSIPLLAASFALTACTEMEPEVVTETVTETVTEEVEVEVEVEPEDLEEQREAADERDEELDTREAELEEWADDLEELEEALAAREADIESTQEEDDDSEPESEEPDESEASGPTIPGDGVYMVGSDVEPGTYTTQPGSWGCYWARLSGTSGEFQDIITNGFVDDGQALVTIAETDVAFETSGCGVWERQ</sequence>
<keyword evidence="3" id="KW-1185">Reference proteome</keyword>
<comment type="caution">
    <text evidence="2">The sequence shown here is derived from an EMBL/GenBank/DDBJ whole genome shotgun (WGS) entry which is preliminary data.</text>
</comment>
<name>A0ABP6LLN6_9MICC</name>
<feature type="region of interest" description="Disordered" evidence="1">
    <location>
        <begin position="111"/>
        <end position="160"/>
    </location>
</feature>
<evidence type="ECO:0000313" key="3">
    <source>
        <dbReference type="Proteomes" id="UP001500236"/>
    </source>
</evidence>
<reference evidence="3" key="1">
    <citation type="journal article" date="2019" name="Int. J. Syst. Evol. Microbiol.">
        <title>The Global Catalogue of Microorganisms (GCM) 10K type strain sequencing project: providing services to taxonomists for standard genome sequencing and annotation.</title>
        <authorList>
            <consortium name="The Broad Institute Genomics Platform"/>
            <consortium name="The Broad Institute Genome Sequencing Center for Infectious Disease"/>
            <person name="Wu L."/>
            <person name="Ma J."/>
        </authorList>
    </citation>
    <scope>NUCLEOTIDE SEQUENCE [LARGE SCALE GENOMIC DNA]</scope>
    <source>
        <strain evidence="3">JCM 14309</strain>
    </source>
</reference>
<protein>
    <submittedName>
        <fullName evidence="2">Uncharacterized protein</fullName>
    </submittedName>
</protein>
<gene>
    <name evidence="2" type="ORF">GCM10010529_00970</name>
</gene>
<evidence type="ECO:0000313" key="2">
    <source>
        <dbReference type="EMBL" id="GAA3050724.1"/>
    </source>
</evidence>
<organism evidence="2 3">
    <name type="scientific">Nesterenkonia aethiopica</name>
    <dbReference type="NCBI Taxonomy" id="269144"/>
    <lineage>
        <taxon>Bacteria</taxon>
        <taxon>Bacillati</taxon>
        <taxon>Actinomycetota</taxon>
        <taxon>Actinomycetes</taxon>
        <taxon>Micrococcales</taxon>
        <taxon>Micrococcaceae</taxon>
        <taxon>Nesterenkonia</taxon>
    </lineage>
</organism>
<accession>A0ABP6LLN6</accession>
<dbReference type="RefSeq" id="WP_344683627.1">
    <property type="nucleotide sequence ID" value="NZ_BAAAVT010000001.1"/>
</dbReference>
<dbReference type="Proteomes" id="UP001500236">
    <property type="component" value="Unassembled WGS sequence"/>
</dbReference>
<feature type="region of interest" description="Disordered" evidence="1">
    <location>
        <begin position="59"/>
        <end position="89"/>
    </location>
</feature>
<proteinExistence type="predicted"/>
<feature type="compositionally biased region" description="Acidic residues" evidence="1">
    <location>
        <begin position="113"/>
        <end position="134"/>
    </location>
</feature>
<evidence type="ECO:0000256" key="1">
    <source>
        <dbReference type="SAM" id="MobiDB-lite"/>
    </source>
</evidence>
<dbReference type="EMBL" id="BAAAVT010000001">
    <property type="protein sequence ID" value="GAA3050724.1"/>
    <property type="molecule type" value="Genomic_DNA"/>
</dbReference>